<dbReference type="EMBL" id="KZ505648">
    <property type="protein sequence ID" value="PKU48712.1"/>
    <property type="molecule type" value="Genomic_DNA"/>
</dbReference>
<dbReference type="PROSITE" id="PS50878">
    <property type="entry name" value="RT_POL"/>
    <property type="match status" value="1"/>
</dbReference>
<dbReference type="PANTHER" id="PTHR33332">
    <property type="entry name" value="REVERSE TRANSCRIPTASE DOMAIN-CONTAINING PROTEIN"/>
    <property type="match status" value="1"/>
</dbReference>
<dbReference type="AlphaFoldDB" id="A0A2I0URP5"/>
<protein>
    <recommendedName>
        <fullName evidence="1">Reverse transcriptase domain-containing protein</fullName>
    </recommendedName>
</protein>
<dbReference type="Pfam" id="PF00078">
    <property type="entry name" value="RVT_1"/>
    <property type="match status" value="1"/>
</dbReference>
<dbReference type="OrthoDB" id="276744at2759"/>
<proteinExistence type="predicted"/>
<gene>
    <name evidence="2" type="ORF">llap_1036</name>
</gene>
<reference evidence="3" key="2">
    <citation type="submission" date="2017-12" db="EMBL/GenBank/DDBJ databases">
        <title>Genome sequence of the Bar-tailed Godwit (Limosa lapponica baueri).</title>
        <authorList>
            <person name="Lima N.C.B."/>
            <person name="Parody-Merino A.M."/>
            <person name="Battley P.F."/>
            <person name="Fidler A.E."/>
            <person name="Prosdocimi F."/>
        </authorList>
    </citation>
    <scope>NUCLEOTIDE SEQUENCE [LARGE SCALE GENOMIC DNA]</scope>
</reference>
<reference evidence="3" key="1">
    <citation type="submission" date="2017-11" db="EMBL/GenBank/DDBJ databases">
        <authorList>
            <person name="Lima N.C."/>
            <person name="Parody-Merino A.M."/>
            <person name="Battley P.F."/>
            <person name="Fidler A.E."/>
            <person name="Prosdocimi F."/>
        </authorList>
    </citation>
    <scope>NUCLEOTIDE SEQUENCE [LARGE SCALE GENOMIC DNA]</scope>
</reference>
<organism evidence="2 3">
    <name type="scientific">Limosa lapponica baueri</name>
    <dbReference type="NCBI Taxonomy" id="1758121"/>
    <lineage>
        <taxon>Eukaryota</taxon>
        <taxon>Metazoa</taxon>
        <taxon>Chordata</taxon>
        <taxon>Craniata</taxon>
        <taxon>Vertebrata</taxon>
        <taxon>Euteleostomi</taxon>
        <taxon>Archelosauria</taxon>
        <taxon>Archosauria</taxon>
        <taxon>Dinosauria</taxon>
        <taxon>Saurischia</taxon>
        <taxon>Theropoda</taxon>
        <taxon>Coelurosauria</taxon>
        <taxon>Aves</taxon>
        <taxon>Neognathae</taxon>
        <taxon>Neoaves</taxon>
        <taxon>Charadriiformes</taxon>
        <taxon>Scolopacidae</taxon>
        <taxon>Limosa</taxon>
    </lineage>
</organism>
<dbReference type="PRINTS" id="PR01345">
    <property type="entry name" value="CERVTRCPTASE"/>
</dbReference>
<dbReference type="Proteomes" id="UP000233556">
    <property type="component" value="Unassembled WGS sequence"/>
</dbReference>
<keyword evidence="3" id="KW-1185">Reference proteome</keyword>
<evidence type="ECO:0000313" key="3">
    <source>
        <dbReference type="Proteomes" id="UP000233556"/>
    </source>
</evidence>
<feature type="domain" description="Reverse transcriptase" evidence="1">
    <location>
        <begin position="1"/>
        <end position="109"/>
    </location>
</feature>
<sequence length="289" mass="33403">MKKLEKGLVLGPVLFNIFINDLDEGIECTLSKFADDTKLGGSVDLLEGRKALQRDLDRLDRWAETNGMSFNKAKCRVLHLGHNNPMQRYRLGEEWLESCPAEKDLGVLVDSRLNMSQQCAQVAKKANSILACIRNSMVSRTREVIIPLYSALVRPHLEYYVQFWAPYHKKDIEVLERVQRRATKLVRGLENKSYEERLRELGLFSLEKRRLRGDLIALYSYLKGGCSEVGVGLFSQVTGDRTRGNGFKLRQGRFRLDVRKNFFMERVVRHWNGLPREVVEAPSLEIFKR</sequence>
<dbReference type="InterPro" id="IPR000477">
    <property type="entry name" value="RT_dom"/>
</dbReference>
<accession>A0A2I0URP5</accession>
<name>A0A2I0URP5_LIMLA</name>
<evidence type="ECO:0000259" key="1">
    <source>
        <dbReference type="PROSITE" id="PS50878"/>
    </source>
</evidence>
<evidence type="ECO:0000313" key="2">
    <source>
        <dbReference type="EMBL" id="PKU48712.1"/>
    </source>
</evidence>